<evidence type="ECO:0000313" key="3">
    <source>
        <dbReference type="Proteomes" id="UP000008021"/>
    </source>
</evidence>
<sequence length="73" mass="8308">MVLRTVRKSSIKGSPATPKTRRRSPTLLPLRLLMVLIRANLRFQQVSSFASFARQKVMHRGTMKAFGLGLLRK</sequence>
<feature type="region of interest" description="Disordered" evidence="1">
    <location>
        <begin position="1"/>
        <end position="23"/>
    </location>
</feature>
<keyword evidence="3" id="KW-1185">Reference proteome</keyword>
<feature type="compositionally biased region" description="Basic residues" evidence="1">
    <location>
        <begin position="1"/>
        <end position="10"/>
    </location>
</feature>
<reference evidence="2" key="1">
    <citation type="submission" date="2015-04" db="UniProtKB">
        <authorList>
            <consortium name="EnsemblPlants"/>
        </authorList>
    </citation>
    <scope>IDENTIFICATION</scope>
</reference>
<proteinExistence type="predicted"/>
<name>A0A0E0C3B9_9ORYZ</name>
<dbReference type="Gramene" id="OMERI01G17510.1">
    <property type="protein sequence ID" value="OMERI01G17510.1"/>
    <property type="gene ID" value="OMERI01G17510"/>
</dbReference>
<evidence type="ECO:0000256" key="1">
    <source>
        <dbReference type="SAM" id="MobiDB-lite"/>
    </source>
</evidence>
<dbReference type="AlphaFoldDB" id="A0A0E0C3B9"/>
<evidence type="ECO:0000313" key="2">
    <source>
        <dbReference type="EnsemblPlants" id="OMERI01G17510.1"/>
    </source>
</evidence>
<reference evidence="2" key="2">
    <citation type="submission" date="2018-05" db="EMBL/GenBank/DDBJ databases">
        <title>OmerRS3 (Oryza meridionalis Reference Sequence Version 3).</title>
        <authorList>
            <person name="Zhang J."/>
            <person name="Kudrna D."/>
            <person name="Lee S."/>
            <person name="Talag J."/>
            <person name="Welchert J."/>
            <person name="Wing R.A."/>
        </authorList>
    </citation>
    <scope>NUCLEOTIDE SEQUENCE [LARGE SCALE GENOMIC DNA]</scope>
    <source>
        <strain evidence="2">cv. OR44</strain>
    </source>
</reference>
<dbReference type="EnsemblPlants" id="OMERI01G17510.1">
    <property type="protein sequence ID" value="OMERI01G17510.1"/>
    <property type="gene ID" value="OMERI01G17510"/>
</dbReference>
<organism evidence="2">
    <name type="scientific">Oryza meridionalis</name>
    <dbReference type="NCBI Taxonomy" id="40149"/>
    <lineage>
        <taxon>Eukaryota</taxon>
        <taxon>Viridiplantae</taxon>
        <taxon>Streptophyta</taxon>
        <taxon>Embryophyta</taxon>
        <taxon>Tracheophyta</taxon>
        <taxon>Spermatophyta</taxon>
        <taxon>Magnoliopsida</taxon>
        <taxon>Liliopsida</taxon>
        <taxon>Poales</taxon>
        <taxon>Poaceae</taxon>
        <taxon>BOP clade</taxon>
        <taxon>Oryzoideae</taxon>
        <taxon>Oryzeae</taxon>
        <taxon>Oryzinae</taxon>
        <taxon>Oryza</taxon>
    </lineage>
</organism>
<protein>
    <submittedName>
        <fullName evidence="2">Uncharacterized protein</fullName>
    </submittedName>
</protein>
<dbReference type="Proteomes" id="UP000008021">
    <property type="component" value="Chromosome 1"/>
</dbReference>
<accession>A0A0E0C3B9</accession>
<dbReference type="HOGENOM" id="CLU_2712240_0_0_1"/>